<dbReference type="RefSeq" id="WP_054209330.1">
    <property type="nucleotide sequence ID" value="NZ_LGSZ01000040.1"/>
</dbReference>
<dbReference type="PATRIC" id="fig|1526658.3.peg.3870"/>
<organism evidence="1 2">
    <name type="scientific">Bosea vaviloviae</name>
    <dbReference type="NCBI Taxonomy" id="1526658"/>
    <lineage>
        <taxon>Bacteria</taxon>
        <taxon>Pseudomonadati</taxon>
        <taxon>Pseudomonadota</taxon>
        <taxon>Alphaproteobacteria</taxon>
        <taxon>Hyphomicrobiales</taxon>
        <taxon>Boseaceae</taxon>
        <taxon>Bosea</taxon>
    </lineage>
</organism>
<sequence length="104" mass="11627">MSSLTEDFAKDRRLVILRLLSEVPATNYSLSASMLTKAVSRMRHAVYDDTIAADIVMLEQHGLVRREEEPHNGKTLVFATLTRLGLDVANGRPHPIVDQPSPKF</sequence>
<evidence type="ECO:0008006" key="3">
    <source>
        <dbReference type="Google" id="ProtNLM"/>
    </source>
</evidence>
<proteinExistence type="predicted"/>
<dbReference type="SUPFAM" id="SSF46785">
    <property type="entry name" value="Winged helix' DNA-binding domain"/>
    <property type="match status" value="1"/>
</dbReference>
<protein>
    <recommendedName>
        <fullName evidence="3">ArsR family transcriptional regulator</fullName>
    </recommendedName>
</protein>
<dbReference type="Proteomes" id="UP000037822">
    <property type="component" value="Unassembled WGS sequence"/>
</dbReference>
<dbReference type="AlphaFoldDB" id="A0A0N1FE78"/>
<dbReference type="EMBL" id="LGSZ01000040">
    <property type="protein sequence ID" value="KPH80531.1"/>
    <property type="molecule type" value="Genomic_DNA"/>
</dbReference>
<keyword evidence="2" id="KW-1185">Reference proteome</keyword>
<evidence type="ECO:0000313" key="2">
    <source>
        <dbReference type="Proteomes" id="UP000037822"/>
    </source>
</evidence>
<dbReference type="OrthoDB" id="7855192at2"/>
<dbReference type="InterPro" id="IPR036390">
    <property type="entry name" value="WH_DNA-bd_sf"/>
</dbReference>
<reference evidence="1 2" key="1">
    <citation type="submission" date="2015-07" db="EMBL/GenBank/DDBJ databases">
        <title>Whole genome sequencing of Bosea vaviloviae isolated from cave pool.</title>
        <authorList>
            <person name="Tan N.E.H."/>
            <person name="Lee Y.P."/>
            <person name="Gan H.M."/>
            <person name="Barton H."/>
            <person name="Savka M.A."/>
        </authorList>
    </citation>
    <scope>NUCLEOTIDE SEQUENCE [LARGE SCALE GENOMIC DNA]</scope>
    <source>
        <strain evidence="1 2">SD260</strain>
    </source>
</reference>
<accession>A0A0N1FE78</accession>
<gene>
    <name evidence="1" type="ORF">AE618_12185</name>
</gene>
<evidence type="ECO:0000313" key="1">
    <source>
        <dbReference type="EMBL" id="KPH80531.1"/>
    </source>
</evidence>
<comment type="caution">
    <text evidence="1">The sequence shown here is derived from an EMBL/GenBank/DDBJ whole genome shotgun (WGS) entry which is preliminary data.</text>
</comment>
<name>A0A0N1FE78_9HYPH</name>